<comment type="caution">
    <text evidence="2">The sequence shown here is derived from an EMBL/GenBank/DDBJ whole genome shotgun (WGS) entry which is preliminary data.</text>
</comment>
<dbReference type="EMBL" id="BAABAT010000037">
    <property type="protein sequence ID" value="GAA4259829.1"/>
    <property type="molecule type" value="Genomic_DNA"/>
</dbReference>
<sequence length="124" mass="12549">MASRGVNAAVARLREVQAAQRRAAAVVGRRQADVSAVVERRAVVLAQLGQEEAEARAALDVALVVLADLVGDATAAGTADVPVSEVRAARRRADRGAVRAAGAAVREGWPRGGSGAADDEGGGE</sequence>
<keyword evidence="3" id="KW-1185">Reference proteome</keyword>
<accession>A0ABP8DN32</accession>
<organism evidence="2 3">
    <name type="scientific">Dactylosporangium darangshiense</name>
    <dbReference type="NCBI Taxonomy" id="579108"/>
    <lineage>
        <taxon>Bacteria</taxon>
        <taxon>Bacillati</taxon>
        <taxon>Actinomycetota</taxon>
        <taxon>Actinomycetes</taxon>
        <taxon>Micromonosporales</taxon>
        <taxon>Micromonosporaceae</taxon>
        <taxon>Dactylosporangium</taxon>
    </lineage>
</organism>
<reference evidence="3" key="1">
    <citation type="journal article" date="2019" name="Int. J. Syst. Evol. Microbiol.">
        <title>The Global Catalogue of Microorganisms (GCM) 10K type strain sequencing project: providing services to taxonomists for standard genome sequencing and annotation.</title>
        <authorList>
            <consortium name="The Broad Institute Genomics Platform"/>
            <consortium name="The Broad Institute Genome Sequencing Center for Infectious Disease"/>
            <person name="Wu L."/>
            <person name="Ma J."/>
        </authorList>
    </citation>
    <scope>NUCLEOTIDE SEQUENCE [LARGE SCALE GENOMIC DNA]</scope>
    <source>
        <strain evidence="3">JCM 17441</strain>
    </source>
</reference>
<protein>
    <submittedName>
        <fullName evidence="2">Uncharacterized protein</fullName>
    </submittedName>
</protein>
<name>A0ABP8DN32_9ACTN</name>
<evidence type="ECO:0000313" key="3">
    <source>
        <dbReference type="Proteomes" id="UP001500620"/>
    </source>
</evidence>
<evidence type="ECO:0000313" key="2">
    <source>
        <dbReference type="EMBL" id="GAA4259829.1"/>
    </source>
</evidence>
<proteinExistence type="predicted"/>
<gene>
    <name evidence="2" type="ORF">GCM10022255_086070</name>
</gene>
<dbReference type="Proteomes" id="UP001500620">
    <property type="component" value="Unassembled WGS sequence"/>
</dbReference>
<dbReference type="RefSeq" id="WP_345136737.1">
    <property type="nucleotide sequence ID" value="NZ_BAABAT010000037.1"/>
</dbReference>
<evidence type="ECO:0000256" key="1">
    <source>
        <dbReference type="SAM" id="MobiDB-lite"/>
    </source>
</evidence>
<feature type="region of interest" description="Disordered" evidence="1">
    <location>
        <begin position="95"/>
        <end position="124"/>
    </location>
</feature>